<comment type="caution">
    <text evidence="1">The sequence shown here is derived from an EMBL/GenBank/DDBJ whole genome shotgun (WGS) entry which is preliminary data.</text>
</comment>
<evidence type="ECO:0008006" key="3">
    <source>
        <dbReference type="Google" id="ProtNLM"/>
    </source>
</evidence>
<protein>
    <recommendedName>
        <fullName evidence="3">Secreted protein</fullName>
    </recommendedName>
</protein>
<name>A0ABN9FVF8_9NEOB</name>
<evidence type="ECO:0000313" key="2">
    <source>
        <dbReference type="Proteomes" id="UP001162483"/>
    </source>
</evidence>
<proteinExistence type="predicted"/>
<feature type="non-terminal residue" evidence="1">
    <location>
        <position position="76"/>
    </location>
</feature>
<accession>A0ABN9FVF8</accession>
<gene>
    <name evidence="1" type="ORF">SPARVUS_LOCUS12926504</name>
</gene>
<organism evidence="1 2">
    <name type="scientific">Staurois parvus</name>
    <dbReference type="NCBI Taxonomy" id="386267"/>
    <lineage>
        <taxon>Eukaryota</taxon>
        <taxon>Metazoa</taxon>
        <taxon>Chordata</taxon>
        <taxon>Craniata</taxon>
        <taxon>Vertebrata</taxon>
        <taxon>Euteleostomi</taxon>
        <taxon>Amphibia</taxon>
        <taxon>Batrachia</taxon>
        <taxon>Anura</taxon>
        <taxon>Neobatrachia</taxon>
        <taxon>Ranoidea</taxon>
        <taxon>Ranidae</taxon>
        <taxon>Staurois</taxon>
    </lineage>
</organism>
<dbReference type="Proteomes" id="UP001162483">
    <property type="component" value="Unassembled WGS sequence"/>
</dbReference>
<reference evidence="1" key="1">
    <citation type="submission" date="2023-05" db="EMBL/GenBank/DDBJ databases">
        <authorList>
            <person name="Stuckert A."/>
        </authorList>
    </citation>
    <scope>NUCLEOTIDE SEQUENCE</scope>
</reference>
<keyword evidence="2" id="KW-1185">Reference proteome</keyword>
<sequence>MALGRKGLTCGAIKGLTVCCLTVCCAVYTVSTLHCMVLLCRAVQSSVQELKGENCVVYTQVSPSSVILGNHWLGPG</sequence>
<evidence type="ECO:0000313" key="1">
    <source>
        <dbReference type="EMBL" id="CAI9601090.1"/>
    </source>
</evidence>
<dbReference type="EMBL" id="CATNWA010017520">
    <property type="protein sequence ID" value="CAI9601090.1"/>
    <property type="molecule type" value="Genomic_DNA"/>
</dbReference>